<keyword evidence="2" id="KW-1185">Reference proteome</keyword>
<sequence length="188" mass="20073">MSTKLALLLTTLGAVGMVHGHGVISSPPRRQPGSAFQSACGLQMYQVVSSDQYGNQQGAEQNINSETTAACTLYLCRGMQYADNTANVQHYTAGQSVPISIDIRAPHTGVANVSIVDTTTNTIVAGPLYNILDAYSTAHTIPANQTSFSITIPNLGGACSTAGKCVIHWWWDARPIDQTYMSCVDFTQ</sequence>
<proteinExistence type="predicted"/>
<name>A0ACB8A9Y8_9AGAM</name>
<dbReference type="EMBL" id="MU267720">
    <property type="protein sequence ID" value="KAH7910269.1"/>
    <property type="molecule type" value="Genomic_DNA"/>
</dbReference>
<accession>A0ACB8A9Y8</accession>
<comment type="caution">
    <text evidence="1">The sequence shown here is derived from an EMBL/GenBank/DDBJ whole genome shotgun (WGS) entry which is preliminary data.</text>
</comment>
<organism evidence="1 2">
    <name type="scientific">Hygrophoropsis aurantiaca</name>
    <dbReference type="NCBI Taxonomy" id="72124"/>
    <lineage>
        <taxon>Eukaryota</taxon>
        <taxon>Fungi</taxon>
        <taxon>Dikarya</taxon>
        <taxon>Basidiomycota</taxon>
        <taxon>Agaricomycotina</taxon>
        <taxon>Agaricomycetes</taxon>
        <taxon>Agaricomycetidae</taxon>
        <taxon>Boletales</taxon>
        <taxon>Coniophorineae</taxon>
        <taxon>Hygrophoropsidaceae</taxon>
        <taxon>Hygrophoropsis</taxon>
    </lineage>
</organism>
<evidence type="ECO:0000313" key="2">
    <source>
        <dbReference type="Proteomes" id="UP000790377"/>
    </source>
</evidence>
<gene>
    <name evidence="1" type="ORF">BJ138DRAFT_1009163</name>
</gene>
<dbReference type="Proteomes" id="UP000790377">
    <property type="component" value="Unassembled WGS sequence"/>
</dbReference>
<protein>
    <submittedName>
        <fullName evidence="1">Uncharacterized protein</fullName>
    </submittedName>
</protein>
<reference evidence="1" key="1">
    <citation type="journal article" date="2021" name="New Phytol.">
        <title>Evolutionary innovations through gain and loss of genes in the ectomycorrhizal Boletales.</title>
        <authorList>
            <person name="Wu G."/>
            <person name="Miyauchi S."/>
            <person name="Morin E."/>
            <person name="Kuo A."/>
            <person name="Drula E."/>
            <person name="Varga T."/>
            <person name="Kohler A."/>
            <person name="Feng B."/>
            <person name="Cao Y."/>
            <person name="Lipzen A."/>
            <person name="Daum C."/>
            <person name="Hundley H."/>
            <person name="Pangilinan J."/>
            <person name="Johnson J."/>
            <person name="Barry K."/>
            <person name="LaButti K."/>
            <person name="Ng V."/>
            <person name="Ahrendt S."/>
            <person name="Min B."/>
            <person name="Choi I.G."/>
            <person name="Park H."/>
            <person name="Plett J.M."/>
            <person name="Magnuson J."/>
            <person name="Spatafora J.W."/>
            <person name="Nagy L.G."/>
            <person name="Henrissat B."/>
            <person name="Grigoriev I.V."/>
            <person name="Yang Z.L."/>
            <person name="Xu J."/>
            <person name="Martin F.M."/>
        </authorList>
    </citation>
    <scope>NUCLEOTIDE SEQUENCE</scope>
    <source>
        <strain evidence="1">ATCC 28755</strain>
    </source>
</reference>
<evidence type="ECO:0000313" key="1">
    <source>
        <dbReference type="EMBL" id="KAH7910269.1"/>
    </source>
</evidence>